<dbReference type="AlphaFoldDB" id="A0A0S4TZW5"/>
<sequence length="224" mass="25086">MMSQYWESLASRTSGQHTSEELETAAYRLAMEQVLYYADRHSRTAYWMIERYEREFRQALAPLGIDVQVNRELRYVYALPKHAKAGAATVAQTVFALVLRAIYDESASAGQQSVDGEVVCDLVELAEKYRLMCGRDLPPKGKLDALMETMKRWGIARKSEDQDLDDVDDIMAGQPYVVAIRPAIADVLGEAVLARLAQFKTAAVDDGNESEVITSDAIEGERQE</sequence>
<dbReference type="EMBL" id="LN899819">
    <property type="protein sequence ID" value="CUV15565.1"/>
    <property type="molecule type" value="Genomic_DNA"/>
</dbReference>
<protein>
    <recommendedName>
        <fullName evidence="2">DUF4194 domain-containing protein</fullName>
    </recommendedName>
</protein>
<reference evidence="1" key="1">
    <citation type="submission" date="2015-10" db="EMBL/GenBank/DDBJ databases">
        <authorList>
            <person name="Gilbert D.G."/>
        </authorList>
    </citation>
    <scope>NUCLEOTIDE SEQUENCE</scope>
    <source>
        <strain evidence="1">Phyl III-seqv23</strain>
    </source>
</reference>
<proteinExistence type="predicted"/>
<accession>A0A0S4TZW5</accession>
<dbReference type="InterPro" id="IPR025449">
    <property type="entry name" value="JetB"/>
</dbReference>
<evidence type="ECO:0008006" key="2">
    <source>
        <dbReference type="Google" id="ProtNLM"/>
    </source>
</evidence>
<organism evidence="1">
    <name type="scientific">Ralstonia solanacearum</name>
    <name type="common">Pseudomonas solanacearum</name>
    <dbReference type="NCBI Taxonomy" id="305"/>
    <lineage>
        <taxon>Bacteria</taxon>
        <taxon>Pseudomonadati</taxon>
        <taxon>Pseudomonadota</taxon>
        <taxon>Betaproteobacteria</taxon>
        <taxon>Burkholderiales</taxon>
        <taxon>Burkholderiaceae</taxon>
        <taxon>Ralstonia</taxon>
        <taxon>Ralstonia solanacearum species complex</taxon>
    </lineage>
</organism>
<evidence type="ECO:0000313" key="1">
    <source>
        <dbReference type="EMBL" id="CUV15565.1"/>
    </source>
</evidence>
<name>A0A0S4TZW5_RALSL</name>
<dbReference type="Pfam" id="PF13835">
    <property type="entry name" value="DUF4194"/>
    <property type="match status" value="1"/>
</dbReference>
<gene>
    <name evidence="1" type="ORF">RUN39_v1_1680006</name>
</gene>